<keyword evidence="1" id="KW-0732">Signal</keyword>
<reference evidence="2 3" key="1">
    <citation type="submission" date="2018-06" db="EMBL/GenBank/DDBJ databases">
        <title>Comparative genomics reveals the genomic features of Rhizophagus irregularis, R. cerebriforme, R. diaphanum and Gigaspora rosea, and their symbiotic lifestyle signature.</title>
        <authorList>
            <person name="Morin E."/>
            <person name="San Clemente H."/>
            <person name="Chen E.C.H."/>
            <person name="De La Providencia I."/>
            <person name="Hainaut M."/>
            <person name="Kuo A."/>
            <person name="Kohler A."/>
            <person name="Murat C."/>
            <person name="Tang N."/>
            <person name="Roy S."/>
            <person name="Loubradou J."/>
            <person name="Henrissat B."/>
            <person name="Grigoriev I.V."/>
            <person name="Corradi N."/>
            <person name="Roux C."/>
            <person name="Martin F.M."/>
        </authorList>
    </citation>
    <scope>NUCLEOTIDE SEQUENCE [LARGE SCALE GENOMIC DNA]</scope>
    <source>
        <strain evidence="2 3">DAOM 194757</strain>
    </source>
</reference>
<accession>A0A397VAV9</accession>
<name>A0A397VAV9_9GLOM</name>
<feature type="chain" id="PRO_5017275903" evidence="1">
    <location>
        <begin position="18"/>
        <end position="78"/>
    </location>
</feature>
<gene>
    <name evidence="2" type="ORF">C2G38_2084034</name>
</gene>
<evidence type="ECO:0000313" key="2">
    <source>
        <dbReference type="EMBL" id="RIB19071.1"/>
    </source>
</evidence>
<dbReference type="Proteomes" id="UP000266673">
    <property type="component" value="Unassembled WGS sequence"/>
</dbReference>
<protein>
    <submittedName>
        <fullName evidence="2">Uncharacterized protein</fullName>
    </submittedName>
</protein>
<proteinExistence type="predicted"/>
<dbReference type="AlphaFoldDB" id="A0A397VAV9"/>
<evidence type="ECO:0000256" key="1">
    <source>
        <dbReference type="SAM" id="SignalP"/>
    </source>
</evidence>
<dbReference type="EMBL" id="QKWP01000498">
    <property type="protein sequence ID" value="RIB19071.1"/>
    <property type="molecule type" value="Genomic_DNA"/>
</dbReference>
<feature type="signal peptide" evidence="1">
    <location>
        <begin position="1"/>
        <end position="17"/>
    </location>
</feature>
<comment type="caution">
    <text evidence="2">The sequence shown here is derived from an EMBL/GenBank/DDBJ whole genome shotgun (WGS) entry which is preliminary data.</text>
</comment>
<sequence length="78" mass="8872">MSLILCSIVIILGLLSRLYINMDFKKAPVTSSPIPAFYPPPPVHYGENIEEYSERDSATRYSSDTINDTAKFRKDWGM</sequence>
<organism evidence="2 3">
    <name type="scientific">Gigaspora rosea</name>
    <dbReference type="NCBI Taxonomy" id="44941"/>
    <lineage>
        <taxon>Eukaryota</taxon>
        <taxon>Fungi</taxon>
        <taxon>Fungi incertae sedis</taxon>
        <taxon>Mucoromycota</taxon>
        <taxon>Glomeromycotina</taxon>
        <taxon>Glomeromycetes</taxon>
        <taxon>Diversisporales</taxon>
        <taxon>Gigasporaceae</taxon>
        <taxon>Gigaspora</taxon>
    </lineage>
</organism>
<keyword evidence="3" id="KW-1185">Reference proteome</keyword>
<evidence type="ECO:0000313" key="3">
    <source>
        <dbReference type="Proteomes" id="UP000266673"/>
    </source>
</evidence>